<reference evidence="6 7" key="1">
    <citation type="journal article" date="2018" name="New Phytol.">
        <title>Phylogenomics of Endogonaceae and evolution of mycorrhizas within Mucoromycota.</title>
        <authorList>
            <person name="Chang Y."/>
            <person name="Desiro A."/>
            <person name="Na H."/>
            <person name="Sandor L."/>
            <person name="Lipzen A."/>
            <person name="Clum A."/>
            <person name="Barry K."/>
            <person name="Grigoriev I.V."/>
            <person name="Martin F.M."/>
            <person name="Stajich J.E."/>
            <person name="Smith M.E."/>
            <person name="Bonito G."/>
            <person name="Spatafora J.W."/>
        </authorList>
    </citation>
    <scope>NUCLEOTIDE SEQUENCE [LARGE SCALE GENOMIC DNA]</scope>
    <source>
        <strain evidence="6 7">GMNB39</strain>
    </source>
</reference>
<protein>
    <recommendedName>
        <fullName evidence="5">Protein kinase domain-containing protein</fullName>
    </recommendedName>
</protein>
<gene>
    <name evidence="6" type="ORF">BC936DRAFT_139225</name>
</gene>
<dbReference type="PANTHER" id="PTHR24056">
    <property type="entry name" value="CELL DIVISION PROTEIN KINASE"/>
    <property type="match status" value="1"/>
</dbReference>
<dbReference type="Proteomes" id="UP000268093">
    <property type="component" value="Unassembled WGS sequence"/>
</dbReference>
<accession>A0A433DMT8</accession>
<proteinExistence type="predicted"/>
<dbReference type="SUPFAM" id="SSF56112">
    <property type="entry name" value="Protein kinase-like (PK-like)"/>
    <property type="match status" value="1"/>
</dbReference>
<dbReference type="InterPro" id="IPR000719">
    <property type="entry name" value="Prot_kinase_dom"/>
</dbReference>
<dbReference type="OrthoDB" id="45365at2759"/>
<dbReference type="GO" id="GO:0005524">
    <property type="term" value="F:ATP binding"/>
    <property type="evidence" value="ECO:0007669"/>
    <property type="project" value="UniProtKB-KW"/>
</dbReference>
<feature type="chain" id="PRO_5019307289" description="Protein kinase domain-containing protein" evidence="4">
    <location>
        <begin position="35"/>
        <end position="844"/>
    </location>
</feature>
<keyword evidence="3" id="KW-0472">Membrane</keyword>
<dbReference type="SMART" id="SM00220">
    <property type="entry name" value="S_TKc"/>
    <property type="match status" value="1"/>
</dbReference>
<dbReference type="AlphaFoldDB" id="A0A433DMT8"/>
<dbReference type="GO" id="GO:0004674">
    <property type="term" value="F:protein serine/threonine kinase activity"/>
    <property type="evidence" value="ECO:0007669"/>
    <property type="project" value="TreeGrafter"/>
</dbReference>
<dbReference type="Pfam" id="PF00069">
    <property type="entry name" value="Pkinase"/>
    <property type="match status" value="1"/>
</dbReference>
<dbReference type="InterPro" id="IPR050108">
    <property type="entry name" value="CDK"/>
</dbReference>
<evidence type="ECO:0000313" key="6">
    <source>
        <dbReference type="EMBL" id="RUP52163.1"/>
    </source>
</evidence>
<evidence type="ECO:0000313" key="7">
    <source>
        <dbReference type="Proteomes" id="UP000268093"/>
    </source>
</evidence>
<feature type="transmembrane region" description="Helical" evidence="3">
    <location>
        <begin position="438"/>
        <end position="460"/>
    </location>
</feature>
<dbReference type="InterPro" id="IPR011009">
    <property type="entry name" value="Kinase-like_dom_sf"/>
</dbReference>
<keyword evidence="3" id="KW-1133">Transmembrane helix</keyword>
<evidence type="ECO:0000256" key="1">
    <source>
        <dbReference type="ARBA" id="ARBA00022741"/>
    </source>
</evidence>
<evidence type="ECO:0000256" key="2">
    <source>
        <dbReference type="ARBA" id="ARBA00022840"/>
    </source>
</evidence>
<keyword evidence="4" id="KW-0732">Signal</keyword>
<dbReference type="PROSITE" id="PS50011">
    <property type="entry name" value="PROTEIN_KINASE_DOM"/>
    <property type="match status" value="1"/>
</dbReference>
<evidence type="ECO:0000259" key="5">
    <source>
        <dbReference type="PROSITE" id="PS50011"/>
    </source>
</evidence>
<sequence length="844" mass="90710">MKQRSNPSSRSSFKKVTLLTTVVGLGTLAIGTSASPRACVALVDNTVYAFGNPSSSWDLTALDHNSTAITATSMTVSSRPSGIDSGVCVQGRGGLKTLDLFVIGGSLSSQTPYTTTSPLATTSQNVNHVFINVEHSTGPAFTPFGSELGCMQEDCTPMAQKLQNAVADDSSVPSLSTSSPNFLNVYEFSTSKWNSYTANFNGNAPAFTNLSDHLVANVNVNSNSMLQRLFVIDTNNSQGFYKYEFTLSFPVTSITATLLNVNFNASITVMTTWLRRAAVVTVNSTVYVIGGADYGGVFSWQTPDNFKDLSENASVPPGGGLAVYVPTTNMINYFSFNDTGSLYIFDPVRAIVTMKPITGPSIPDFNASHPMTFLPSTGSALYLYNAAINQWFKFTSPELGWTVLTPSSSNSGPQATFAAGTTQSPSIEGQHSGVPIPAIAGGVAGGVIVIAAAIFFIVCAKRRKTTKKAQGVLTSNGYTSSGYSGVDDLEELKDHIEDTKDHLYSVSVAPASREAAALTHPASPPPFVRQRLTSNADSMFGTPHLSMAEILDQHSQASTMYDNWNEAEVKPSSAPGTVVLGQYSLSPEAAVQVNDKTFLRRANDIQTDEYVMIKFSADAAAFTKDIAVLSYLASPQVVLPQAMFELRAATMYQHMSVSEYSPSLDNVLPTIDRDDSFFLKLAIKSLADCLKLIHGKRIVHLEVTPRNLVHELGDVTSWRLVNFEAAGAVGDMIDWKGLSLTAYSAPELVRASGGGLEVTTSMDMWSLGCVLFEMSTRKQLFPGGVEEVRRKTQAEWSPPVEEVGNKGMEGLLKGLLVVDPNGRMNVEELVRAHERGSMLVTSDD</sequence>
<organism evidence="6 7">
    <name type="scientific">Jimgerdemannia flammicorona</name>
    <dbReference type="NCBI Taxonomy" id="994334"/>
    <lineage>
        <taxon>Eukaryota</taxon>
        <taxon>Fungi</taxon>
        <taxon>Fungi incertae sedis</taxon>
        <taxon>Mucoromycota</taxon>
        <taxon>Mucoromycotina</taxon>
        <taxon>Endogonomycetes</taxon>
        <taxon>Endogonales</taxon>
        <taxon>Endogonaceae</taxon>
        <taxon>Jimgerdemannia</taxon>
    </lineage>
</organism>
<dbReference type="Gene3D" id="1.10.510.10">
    <property type="entry name" value="Transferase(Phosphotransferase) domain 1"/>
    <property type="match status" value="1"/>
</dbReference>
<dbReference type="EMBL" id="RBNI01000145">
    <property type="protein sequence ID" value="RUP52163.1"/>
    <property type="molecule type" value="Genomic_DNA"/>
</dbReference>
<feature type="signal peptide" evidence="4">
    <location>
        <begin position="1"/>
        <end position="34"/>
    </location>
</feature>
<evidence type="ECO:0000256" key="4">
    <source>
        <dbReference type="SAM" id="SignalP"/>
    </source>
</evidence>
<name>A0A433DMT8_9FUNG</name>
<keyword evidence="1" id="KW-0547">Nucleotide-binding</keyword>
<feature type="domain" description="Protein kinase" evidence="5">
    <location>
        <begin position="564"/>
        <end position="836"/>
    </location>
</feature>
<evidence type="ECO:0000256" key="3">
    <source>
        <dbReference type="SAM" id="Phobius"/>
    </source>
</evidence>
<dbReference type="GO" id="GO:0005634">
    <property type="term" value="C:nucleus"/>
    <property type="evidence" value="ECO:0007669"/>
    <property type="project" value="TreeGrafter"/>
</dbReference>
<comment type="caution">
    <text evidence="6">The sequence shown here is derived from an EMBL/GenBank/DDBJ whole genome shotgun (WGS) entry which is preliminary data.</text>
</comment>
<keyword evidence="7" id="KW-1185">Reference proteome</keyword>
<keyword evidence="2" id="KW-0067">ATP-binding</keyword>
<keyword evidence="3" id="KW-0812">Transmembrane</keyword>